<sequence>MNYGFHIPTNPMDAIAVKMIDPKDGQEKHVLLHRQGKQTKFLSLCSSILLAQTDSFLSRQTTLSYGLGLLQAQLRSDFTPYTTLEEDLSMQAEQSSQTSNRVRMALSYRICMKEIYQYHISKLIKKLKKCATSLIALKQDDGDLLTLNSSDESERKPSDV</sequence>
<evidence type="ECO:0000313" key="2">
    <source>
        <dbReference type="Proteomes" id="UP000785679"/>
    </source>
</evidence>
<proteinExistence type="predicted"/>
<evidence type="ECO:0000313" key="1">
    <source>
        <dbReference type="EMBL" id="TNV72725.1"/>
    </source>
</evidence>
<accession>A0A8J8SW10</accession>
<reference evidence="1" key="1">
    <citation type="submission" date="2019-06" db="EMBL/GenBank/DDBJ databases">
        <authorList>
            <person name="Zheng W."/>
        </authorList>
    </citation>
    <scope>NUCLEOTIDE SEQUENCE</scope>
    <source>
        <strain evidence="1">QDHG01</strain>
    </source>
</reference>
<dbReference type="AlphaFoldDB" id="A0A8J8SW10"/>
<name>A0A8J8SW10_HALGN</name>
<dbReference type="EMBL" id="RRYP01021165">
    <property type="protein sequence ID" value="TNV72725.1"/>
    <property type="molecule type" value="Genomic_DNA"/>
</dbReference>
<protein>
    <submittedName>
        <fullName evidence="1">Uncharacterized protein</fullName>
    </submittedName>
</protein>
<keyword evidence="2" id="KW-1185">Reference proteome</keyword>
<comment type="caution">
    <text evidence="1">The sequence shown here is derived from an EMBL/GenBank/DDBJ whole genome shotgun (WGS) entry which is preliminary data.</text>
</comment>
<gene>
    <name evidence="1" type="ORF">FGO68_gene3616</name>
</gene>
<dbReference type="Proteomes" id="UP000785679">
    <property type="component" value="Unassembled WGS sequence"/>
</dbReference>
<organism evidence="1 2">
    <name type="scientific">Halteria grandinella</name>
    <dbReference type="NCBI Taxonomy" id="5974"/>
    <lineage>
        <taxon>Eukaryota</taxon>
        <taxon>Sar</taxon>
        <taxon>Alveolata</taxon>
        <taxon>Ciliophora</taxon>
        <taxon>Intramacronucleata</taxon>
        <taxon>Spirotrichea</taxon>
        <taxon>Stichotrichia</taxon>
        <taxon>Sporadotrichida</taxon>
        <taxon>Halteriidae</taxon>
        <taxon>Halteria</taxon>
    </lineage>
</organism>